<comment type="caution">
    <text evidence="7">The sequence shown here is derived from an EMBL/GenBank/DDBJ whole genome shotgun (WGS) entry which is preliminary data.</text>
</comment>
<dbReference type="CDD" id="cd06225">
    <property type="entry name" value="HAMP"/>
    <property type="match status" value="1"/>
</dbReference>
<feature type="domain" description="EAL" evidence="4">
    <location>
        <begin position="687"/>
        <end position="941"/>
    </location>
</feature>
<dbReference type="Gene3D" id="6.10.340.10">
    <property type="match status" value="1"/>
</dbReference>
<dbReference type="SMART" id="SM00304">
    <property type="entry name" value="HAMP"/>
    <property type="match status" value="1"/>
</dbReference>
<dbReference type="RefSeq" id="WP_135478576.1">
    <property type="nucleotide sequence ID" value="NZ_SIJK02000021.1"/>
</dbReference>
<dbReference type="InterPro" id="IPR035965">
    <property type="entry name" value="PAS-like_dom_sf"/>
</dbReference>
<evidence type="ECO:0000259" key="2">
    <source>
        <dbReference type="PROSITE" id="PS50112"/>
    </source>
</evidence>
<dbReference type="InterPro" id="IPR052155">
    <property type="entry name" value="Biofilm_reg_signaling"/>
</dbReference>
<reference evidence="7 8" key="1">
    <citation type="submission" date="2021-03" db="EMBL/GenBank/DDBJ databases">
        <authorList>
            <person name="Grouzdev D.S."/>
        </authorList>
    </citation>
    <scope>NUCLEOTIDE SEQUENCE [LARGE SCALE GENOMIC DNA]</scope>
    <source>
        <strain evidence="7 8">M50-1</strain>
    </source>
</reference>
<dbReference type="EMBL" id="SIJK02000021">
    <property type="protein sequence ID" value="MBP1466589.1"/>
    <property type="molecule type" value="Genomic_DNA"/>
</dbReference>
<dbReference type="Gene3D" id="3.30.450.20">
    <property type="entry name" value="PAS domain"/>
    <property type="match status" value="3"/>
</dbReference>
<feature type="transmembrane region" description="Helical" evidence="1">
    <location>
        <begin position="12"/>
        <end position="33"/>
    </location>
</feature>
<dbReference type="CDD" id="cd01949">
    <property type="entry name" value="GGDEF"/>
    <property type="match status" value="1"/>
</dbReference>
<evidence type="ECO:0000259" key="6">
    <source>
        <dbReference type="PROSITE" id="PS50887"/>
    </source>
</evidence>
<dbReference type="InterPro" id="IPR001633">
    <property type="entry name" value="EAL_dom"/>
</dbReference>
<dbReference type="NCBIfam" id="TIGR00254">
    <property type="entry name" value="GGDEF"/>
    <property type="match status" value="1"/>
</dbReference>
<dbReference type="InterPro" id="IPR000014">
    <property type="entry name" value="PAS"/>
</dbReference>
<dbReference type="InterPro" id="IPR029787">
    <property type="entry name" value="Nucleotide_cyclase"/>
</dbReference>
<dbReference type="Gene3D" id="3.20.20.450">
    <property type="entry name" value="EAL domain"/>
    <property type="match status" value="1"/>
</dbReference>
<dbReference type="Pfam" id="PF00563">
    <property type="entry name" value="EAL"/>
    <property type="match status" value="1"/>
</dbReference>
<keyword evidence="8" id="KW-1185">Reference proteome</keyword>
<protein>
    <submittedName>
        <fullName evidence="7">EAL domain-containing protein</fullName>
    </submittedName>
</protein>
<dbReference type="PROSITE" id="PS50887">
    <property type="entry name" value="GGDEF"/>
    <property type="match status" value="1"/>
</dbReference>
<dbReference type="InterPro" id="IPR043128">
    <property type="entry name" value="Rev_trsase/Diguanyl_cyclase"/>
</dbReference>
<dbReference type="SUPFAM" id="SSF55785">
    <property type="entry name" value="PYP-like sensor domain (PAS domain)"/>
    <property type="match status" value="1"/>
</dbReference>
<evidence type="ECO:0000259" key="4">
    <source>
        <dbReference type="PROSITE" id="PS50883"/>
    </source>
</evidence>
<dbReference type="CDD" id="cd01948">
    <property type="entry name" value="EAL"/>
    <property type="match status" value="1"/>
</dbReference>
<dbReference type="InterPro" id="IPR000700">
    <property type="entry name" value="PAS-assoc_C"/>
</dbReference>
<proteinExistence type="predicted"/>
<evidence type="ECO:0000256" key="1">
    <source>
        <dbReference type="SAM" id="Phobius"/>
    </source>
</evidence>
<accession>A0ABS4DBD1</accession>
<dbReference type="PROSITE" id="PS50113">
    <property type="entry name" value="PAC"/>
    <property type="match status" value="1"/>
</dbReference>
<dbReference type="InterPro" id="IPR035919">
    <property type="entry name" value="EAL_sf"/>
</dbReference>
<organism evidence="7 8">
    <name type="scientific">Candidatus Chloroploca mongolica</name>
    <dbReference type="NCBI Taxonomy" id="2528176"/>
    <lineage>
        <taxon>Bacteria</taxon>
        <taxon>Bacillati</taxon>
        <taxon>Chloroflexota</taxon>
        <taxon>Chloroflexia</taxon>
        <taxon>Chloroflexales</taxon>
        <taxon>Chloroflexineae</taxon>
        <taxon>Oscillochloridaceae</taxon>
        <taxon>Candidatus Chloroploca</taxon>
    </lineage>
</organism>
<evidence type="ECO:0000313" key="7">
    <source>
        <dbReference type="EMBL" id="MBP1466589.1"/>
    </source>
</evidence>
<dbReference type="Proteomes" id="UP001193081">
    <property type="component" value="Unassembled WGS sequence"/>
</dbReference>
<dbReference type="SMART" id="SM00052">
    <property type="entry name" value="EAL"/>
    <property type="match status" value="1"/>
</dbReference>
<dbReference type="PROSITE" id="PS50883">
    <property type="entry name" value="EAL"/>
    <property type="match status" value="1"/>
</dbReference>
<dbReference type="Gene3D" id="3.30.70.270">
    <property type="match status" value="1"/>
</dbReference>
<feature type="domain" description="PAC" evidence="3">
    <location>
        <begin position="459"/>
        <end position="512"/>
    </location>
</feature>
<feature type="domain" description="GGDEF" evidence="6">
    <location>
        <begin position="545"/>
        <end position="678"/>
    </location>
</feature>
<keyword evidence="1" id="KW-0812">Transmembrane</keyword>
<dbReference type="InterPro" id="IPR000160">
    <property type="entry name" value="GGDEF_dom"/>
</dbReference>
<dbReference type="Pfam" id="PF08447">
    <property type="entry name" value="PAS_3"/>
    <property type="match status" value="1"/>
</dbReference>
<evidence type="ECO:0000313" key="8">
    <source>
        <dbReference type="Proteomes" id="UP001193081"/>
    </source>
</evidence>
<dbReference type="Pfam" id="PF00990">
    <property type="entry name" value="GGDEF"/>
    <property type="match status" value="1"/>
</dbReference>
<dbReference type="PROSITE" id="PS50112">
    <property type="entry name" value="PAS"/>
    <property type="match status" value="1"/>
</dbReference>
<dbReference type="SUPFAM" id="SSF55073">
    <property type="entry name" value="Nucleotide cyclase"/>
    <property type="match status" value="1"/>
</dbReference>
<dbReference type="InterPro" id="IPR001610">
    <property type="entry name" value="PAC"/>
</dbReference>
<dbReference type="PANTHER" id="PTHR44757">
    <property type="entry name" value="DIGUANYLATE CYCLASE DGCP"/>
    <property type="match status" value="1"/>
</dbReference>
<feature type="domain" description="PAS" evidence="2">
    <location>
        <begin position="383"/>
        <end position="455"/>
    </location>
</feature>
<dbReference type="InterPro" id="IPR013655">
    <property type="entry name" value="PAS_fold_3"/>
</dbReference>
<dbReference type="SMART" id="SM00091">
    <property type="entry name" value="PAS"/>
    <property type="match status" value="1"/>
</dbReference>
<keyword evidence="1" id="KW-0472">Membrane</keyword>
<dbReference type="SMART" id="SM00086">
    <property type="entry name" value="PAC"/>
    <property type="match status" value="1"/>
</dbReference>
<dbReference type="InterPro" id="IPR003660">
    <property type="entry name" value="HAMP_dom"/>
</dbReference>
<dbReference type="PROSITE" id="PS50885">
    <property type="entry name" value="HAMP"/>
    <property type="match status" value="1"/>
</dbReference>
<dbReference type="CDD" id="cd00130">
    <property type="entry name" value="PAS"/>
    <property type="match status" value="1"/>
</dbReference>
<keyword evidence="1" id="KW-1133">Transmembrane helix</keyword>
<evidence type="ECO:0000259" key="3">
    <source>
        <dbReference type="PROSITE" id="PS50113"/>
    </source>
</evidence>
<dbReference type="SMART" id="SM00267">
    <property type="entry name" value="GGDEF"/>
    <property type="match status" value="1"/>
</dbReference>
<evidence type="ECO:0000259" key="5">
    <source>
        <dbReference type="PROSITE" id="PS50885"/>
    </source>
</evidence>
<sequence>MRVRLNLTRKFIAILMVISILPLMIVSVASYQVSRTVVNDEVSHYTTELLNSHRDHLDFSLEQLERLIINLSSVEPVLQALGQTEAEMDTYTRLATQAQIGYILDSYTDLGGVVSIDIFTENGVHYHVGDTLNISNIRTDLRDDIIAQTRAAAPEVVWFGLIENVNSNSNTRHVVTLARALMTVDVGTAQARPVATLLVNYDPQMLQKHFNHVDLGMDGFMLVSDTRGQIIYHPQTDLIGAMLHPDLLHLVQEAQDSVTHVINDQPMVINSVQSQVTDWLIMSLVPVQTLDQGVQAIGTVTVVAMGLALLIVAVGVLLVSRSVVNPIRQLTYRFQLYQSDRPGWSEPLQATSHDEIGELTRWFNAFLETLAARRHAEQALRESESRYVLALQGANDGIWDWDLRTQTIHYSLRWKMMLGYGDDAIGDSPDEWFKRIHPADYDHVRARIDAHLRGDLPHFESEYQMLCRDGVTYLWVLARGMAVADEHGTMVRMAGSQTDISMRKQTEEHLRYELLHDPLTGLPNRTYFVQAIEQMLEHLDLASGRQATVLFLDLDRFKVINDSLGHAAGDEVLRIVAQRLSNSRRFSDVVARISGDEFALLLPDMRSIESATRVAERIQDILSQPMAIESLEITIQASIGIAFMTGVYTRAEDLLRDADTALYQAKANGRACAMVFDNEMHTRSMDLLHLDTSLRRAIDEDELRVFYQPIADVQTGHVYGFEALVRWYNWERGMISPAEFVPFAEETGLITRIDLWVLGRALTQLQSWHRQGYDHLSVSVNLSVRSLQNPHLPRLVANLLTAMGLPPRSLHLEVTESAAMLDIERTIALLKELRAIGVQLAIDDFGTGYSSLGYLRRLPVQILKIDRSFVRDITESKDAAAIASAVIAIGHILDMRIVAEGVETQAQRTFLMHHGCDAIQGYLISPPQPAELAEKLLGQTLFELKR</sequence>
<feature type="domain" description="HAMP" evidence="5">
    <location>
        <begin position="321"/>
        <end position="375"/>
    </location>
</feature>
<gene>
    <name evidence="7" type="ORF">EYB53_012810</name>
</gene>
<name>A0ABS4DBD1_9CHLR</name>
<dbReference type="PANTHER" id="PTHR44757:SF2">
    <property type="entry name" value="BIOFILM ARCHITECTURE MAINTENANCE PROTEIN MBAA"/>
    <property type="match status" value="1"/>
</dbReference>
<dbReference type="SUPFAM" id="SSF141868">
    <property type="entry name" value="EAL domain-like"/>
    <property type="match status" value="1"/>
</dbReference>
<dbReference type="NCBIfam" id="TIGR00229">
    <property type="entry name" value="sensory_box"/>
    <property type="match status" value="1"/>
</dbReference>